<evidence type="ECO:0000313" key="1">
    <source>
        <dbReference type="EMBL" id="GAA0507282.1"/>
    </source>
</evidence>
<name>A0ABP3LUF6_SACER</name>
<accession>A0ABP3LUF6</accession>
<sequence>MSDPVNDAEVALLVERIAAALRWQQPAETCQGLVVALASRAGWGQARRLLLARVHRA</sequence>
<reference evidence="2" key="1">
    <citation type="journal article" date="2019" name="Int. J. Syst. Evol. Microbiol.">
        <title>The Global Catalogue of Microorganisms (GCM) 10K type strain sequencing project: providing services to taxonomists for standard genome sequencing and annotation.</title>
        <authorList>
            <consortium name="The Broad Institute Genomics Platform"/>
            <consortium name="The Broad Institute Genome Sequencing Center for Infectious Disease"/>
            <person name="Wu L."/>
            <person name="Ma J."/>
        </authorList>
    </citation>
    <scope>NUCLEOTIDE SEQUENCE [LARGE SCALE GENOMIC DNA]</scope>
    <source>
        <strain evidence="2">JCM 10303</strain>
    </source>
</reference>
<keyword evidence="2" id="KW-1185">Reference proteome</keyword>
<dbReference type="EMBL" id="BAAAGS010000001">
    <property type="protein sequence ID" value="GAA0507282.1"/>
    <property type="molecule type" value="Genomic_DNA"/>
</dbReference>
<evidence type="ECO:0000313" key="2">
    <source>
        <dbReference type="Proteomes" id="UP001500729"/>
    </source>
</evidence>
<proteinExistence type="predicted"/>
<gene>
    <name evidence="1" type="ORF">GCM10009533_02550</name>
</gene>
<protein>
    <submittedName>
        <fullName evidence="1">Uncharacterized protein</fullName>
    </submittedName>
</protein>
<dbReference type="RefSeq" id="WP_009943677.1">
    <property type="nucleotide sequence ID" value="NZ_BAAAGS010000001.1"/>
</dbReference>
<comment type="caution">
    <text evidence="1">The sequence shown here is derived from an EMBL/GenBank/DDBJ whole genome shotgun (WGS) entry which is preliminary data.</text>
</comment>
<dbReference type="Proteomes" id="UP001500729">
    <property type="component" value="Unassembled WGS sequence"/>
</dbReference>
<organism evidence="1 2">
    <name type="scientific">Saccharopolyspora erythraea</name>
    <name type="common">Streptomyces erythraeus</name>
    <dbReference type="NCBI Taxonomy" id="1836"/>
    <lineage>
        <taxon>Bacteria</taxon>
        <taxon>Bacillati</taxon>
        <taxon>Actinomycetota</taxon>
        <taxon>Actinomycetes</taxon>
        <taxon>Pseudonocardiales</taxon>
        <taxon>Pseudonocardiaceae</taxon>
        <taxon>Saccharopolyspora</taxon>
    </lineage>
</organism>